<evidence type="ECO:0000313" key="3">
    <source>
        <dbReference type="EMBL" id="PKK65586.1"/>
    </source>
</evidence>
<proteinExistence type="predicted"/>
<feature type="compositionally biased region" description="Low complexity" evidence="1">
    <location>
        <begin position="765"/>
        <end position="774"/>
    </location>
</feature>
<dbReference type="Proteomes" id="UP000233469">
    <property type="component" value="Unassembled WGS sequence"/>
</dbReference>
<dbReference type="VEuPathDB" id="FungiDB:RhiirFUN_013789"/>
<protein>
    <recommendedName>
        <fullName evidence="2">Sacsin/Nov domain-containing protein</fullName>
    </recommendedName>
</protein>
<reference evidence="3 4" key="1">
    <citation type="submission" date="2016-04" db="EMBL/GenBank/DDBJ databases">
        <title>Genome analyses suggest a sexual origin of heterokaryosis in a supposedly ancient asexual fungus.</title>
        <authorList>
            <person name="Ropars J."/>
            <person name="Sedzielewska K."/>
            <person name="Noel J."/>
            <person name="Charron P."/>
            <person name="Farinelli L."/>
            <person name="Marton T."/>
            <person name="Kruger M."/>
            <person name="Pelin A."/>
            <person name="Brachmann A."/>
            <person name="Corradi N."/>
        </authorList>
    </citation>
    <scope>NUCLEOTIDE SEQUENCE [LARGE SCALE GENOMIC DNA]</scope>
    <source>
        <strain evidence="3 4">C2</strain>
    </source>
</reference>
<dbReference type="Gene3D" id="3.30.565.10">
    <property type="entry name" value="Histidine kinase-like ATPase, C-terminal domain"/>
    <property type="match status" value="1"/>
</dbReference>
<comment type="caution">
    <text evidence="3">The sequence shown here is derived from an EMBL/GenBank/DDBJ whole genome shotgun (WGS) entry which is preliminary data.</text>
</comment>
<dbReference type="Pfam" id="PF25794">
    <property type="entry name" value="SACS"/>
    <property type="match status" value="1"/>
</dbReference>
<name>A0A2N1MVE5_9GLOM</name>
<dbReference type="PANTHER" id="PTHR47839:SF1">
    <property type="entry name" value="DOMAIN PROTEIN, PUTATIVE (AFU_ORTHOLOGUE AFUA_6G04830)-RELATED"/>
    <property type="match status" value="1"/>
</dbReference>
<dbReference type="InterPro" id="IPR058210">
    <property type="entry name" value="SACS/Nov_dom"/>
</dbReference>
<organism evidence="3 4">
    <name type="scientific">Rhizophagus irregularis</name>
    <dbReference type="NCBI Taxonomy" id="588596"/>
    <lineage>
        <taxon>Eukaryota</taxon>
        <taxon>Fungi</taxon>
        <taxon>Fungi incertae sedis</taxon>
        <taxon>Mucoromycota</taxon>
        <taxon>Glomeromycotina</taxon>
        <taxon>Glomeromycetes</taxon>
        <taxon>Glomerales</taxon>
        <taxon>Glomeraceae</taxon>
        <taxon>Rhizophagus</taxon>
    </lineage>
</organism>
<dbReference type="SUPFAM" id="SSF55874">
    <property type="entry name" value="ATPase domain of HSP90 chaperone/DNA topoisomerase II/histidine kinase"/>
    <property type="match status" value="1"/>
</dbReference>
<dbReference type="InterPro" id="IPR022155">
    <property type="entry name" value="DUF3684"/>
</dbReference>
<dbReference type="VEuPathDB" id="FungiDB:RhiirA1_541000"/>
<dbReference type="Pfam" id="PF12449">
    <property type="entry name" value="DUF3684"/>
    <property type="match status" value="1"/>
</dbReference>
<accession>A0A2N1MVE5</accession>
<evidence type="ECO:0000259" key="2">
    <source>
        <dbReference type="Pfam" id="PF25794"/>
    </source>
</evidence>
<sequence length="1578" mass="182737">MSLDDLRDQILSNFNEESVKVNQRLLVDKVLARYSSEYVVYRELMQNSDDAKSSCVQIVFETANNKVTRILFKNNGFAFRLEDWNRLKTIAEGNPDEQKIGAFGVGFYSLFSFCENPFVSSGGQGMAFYWRENQLFTKQGPIEDKDKGWTTFLMDTRVPIELPDVEEFARFLANSLVFTVNLQDISVYFNDAMPIQLSKKMQEPKFMNITSEYDVFSPQKLFHLTSVDVRDVQLDAKYQSEKSSIFFRIASGNLDVKVSDAFSAEMERIVKKKPPNKTIIQMIFTGFDEHNSSSKSVSPVFKDLFRYPNQGRLYIGFSTQQTTGCCSHLAARVIPTMERESIDLANKTLAEYNGEMLCLAGKLCRILYEDEMDQMKRIYNEINNVTKEEDIKSIRELLEKRAAHALAHFTFNPSTPNEQVGKIKELQFFNCLKEKLSILSTNGVLPISDVRIPNSEMVGFIKIIPLVPEIILEQCDSFFKKAKNTMKLIIELTPQDVLYELKNRTLSEDEMVKLLKWWISYKTKENNRTEDKKVTKSKKPMYAITVDPTVEFMRLARIGDRPLNTFRYFLNPGIIPPNVDVPDEVFPFTISKNLEIQDLKKWLGWSELALVDWAKFIVNKPNLESDPTFAKKVHQILTKNLNNTSKENKEIIRQLFVQKKCIPTSLGMKFPNEAYFENVNLFPSLPTIDFEKPLSVKNLMELFGVRKVVELRLIFNHLNGQGDFDHMQLLKYLASIQNDLEEEEIKILKNRPIWPKEDLTESKPNGSSNSNSNGCEEMKPKQRFIARDLYIPKPLYREFGLPVISLKGRWSHNTQEGKFLILLGLQEYPKLGKILELAAPSTDSKIRSEALKYFIDNFGDKYFKDYDPAKVDVAFLPCSDPEIYAKPSECFINPECKIMEFRVIHQDLRFQVGELGVSRNPNREKLLNRLTQDPPQDEYNAKKIFEYLASQQTHFTDSDLKMLSNFKFIPFKNETQPLASPCSCYLTTQDEILKDFFLYVNFGDIANRFLLSCGVKKEPTLIDYAELLVKSSHKLWNSIGNNVDGYLSILRKIAIDFKHIGTIARKPNLVAAMKEASILVAIKKECHSTSGDNKEFNHSQLASAKDIFIKNNIIYQQIFNPLTAPEENELEFLYKMLGCKSLKKSVKETSTPKGTIRETERSQYFKELIAERSSLFYHNYSKSEIERDEEWLKNLKVREIDYVETSYTLENINHTKKNNTSILQDEKNLWTLNITTSSNILSISQHLVKNIYKFYNWKDIAYLNMLLITPLSNLKEMGYPVDRILKQSNLQYIVDQMVANEDSQYSEANNLPYSSTSYSASFYPGIYSEIITLTNQKTVITFETTQLLRNSLQNAINDCYSNSKDIVISQSNSTNKQTDIDNKQMDIDNEQMDTDNNLVDDDANINEAVTYYPVNVKIINGNQIDYCEIIPDHLLYNVGKLQEIELYLPSGLDQSEISQALTASLNRFVTMLRDLAEVFKLSPENIHIFYDNNSNTIAFNRDRILFFNLRFYLGLHDEECKTKPTTNAMTYWYMMFCHELSHNFVKNHNSQHEYYFLVLAEIYMLSLLEIVKRREIFW</sequence>
<evidence type="ECO:0000256" key="1">
    <source>
        <dbReference type="SAM" id="MobiDB-lite"/>
    </source>
</evidence>
<feature type="domain" description="Sacsin/Nov" evidence="2">
    <location>
        <begin position="27"/>
        <end position="123"/>
    </location>
</feature>
<dbReference type="NCBIfam" id="NF047352">
    <property type="entry name" value="P_loop_sacsin"/>
    <property type="match status" value="1"/>
</dbReference>
<dbReference type="EMBL" id="LLXL01001237">
    <property type="protein sequence ID" value="PKK65586.1"/>
    <property type="molecule type" value="Genomic_DNA"/>
</dbReference>
<feature type="region of interest" description="Disordered" evidence="1">
    <location>
        <begin position="758"/>
        <end position="777"/>
    </location>
</feature>
<reference evidence="3 4" key="2">
    <citation type="submission" date="2017-10" db="EMBL/GenBank/DDBJ databases">
        <title>Extensive intraspecific genome diversity in a model arbuscular mycorrhizal fungus.</title>
        <authorList>
            <person name="Chen E.C.H."/>
            <person name="Morin E."/>
            <person name="Baudet D."/>
            <person name="Noel J."/>
            <person name="Ndikumana S."/>
            <person name="Charron P."/>
            <person name="St-Onge C."/>
            <person name="Giorgi J."/>
            <person name="Grigoriev I.V."/>
            <person name="Roux C."/>
            <person name="Martin F.M."/>
            <person name="Corradi N."/>
        </authorList>
    </citation>
    <scope>NUCLEOTIDE SEQUENCE [LARGE SCALE GENOMIC DNA]</scope>
    <source>
        <strain evidence="3 4">C2</strain>
    </source>
</reference>
<dbReference type="InterPro" id="IPR036890">
    <property type="entry name" value="HATPase_C_sf"/>
</dbReference>
<dbReference type="VEuPathDB" id="FungiDB:FUN_015790"/>
<evidence type="ECO:0000313" key="4">
    <source>
        <dbReference type="Proteomes" id="UP000233469"/>
    </source>
</evidence>
<gene>
    <name evidence="3" type="ORF">RhiirC2_853500</name>
</gene>
<dbReference type="PANTHER" id="PTHR47839">
    <property type="entry name" value="DOMAIN PROTEIN, PUTATIVE (AFU_ORTHOLOGUE AFUA_6G04830)-RELATED"/>
    <property type="match status" value="1"/>
</dbReference>